<dbReference type="Gene3D" id="3.90.1720.10">
    <property type="entry name" value="endopeptidase domain like (from Nostoc punctiforme)"/>
    <property type="match status" value="1"/>
</dbReference>
<name>A0A8J3QZ67_9ACTN</name>
<comment type="caution">
    <text evidence="1">The sequence shown here is derived from an EMBL/GenBank/DDBJ whole genome shotgun (WGS) entry which is preliminary data.</text>
</comment>
<evidence type="ECO:0000313" key="1">
    <source>
        <dbReference type="EMBL" id="GIH20070.1"/>
    </source>
</evidence>
<dbReference type="Proteomes" id="UP000642748">
    <property type="component" value="Unassembled WGS sequence"/>
</dbReference>
<organism evidence="1 2">
    <name type="scientific">Rugosimonospora africana</name>
    <dbReference type="NCBI Taxonomy" id="556532"/>
    <lineage>
        <taxon>Bacteria</taxon>
        <taxon>Bacillati</taxon>
        <taxon>Actinomycetota</taxon>
        <taxon>Actinomycetes</taxon>
        <taxon>Micromonosporales</taxon>
        <taxon>Micromonosporaceae</taxon>
        <taxon>Rugosimonospora</taxon>
    </lineage>
</organism>
<accession>A0A8J3QZ67</accession>
<dbReference type="Gene3D" id="2.120.10.70">
    <property type="entry name" value="Fucose-specific lectin"/>
    <property type="match status" value="1"/>
</dbReference>
<proteinExistence type="predicted"/>
<dbReference type="EMBL" id="BONZ01000088">
    <property type="protein sequence ID" value="GIH20070.1"/>
    <property type="molecule type" value="Genomic_DNA"/>
</dbReference>
<keyword evidence="2" id="KW-1185">Reference proteome</keyword>
<evidence type="ECO:0000313" key="2">
    <source>
        <dbReference type="Proteomes" id="UP000642748"/>
    </source>
</evidence>
<protein>
    <submittedName>
        <fullName evidence="1">Uncharacterized protein</fullName>
    </submittedName>
</protein>
<dbReference type="AlphaFoldDB" id="A0A8J3QZ67"/>
<gene>
    <name evidence="1" type="ORF">Raf01_82420</name>
</gene>
<dbReference type="SUPFAM" id="SSF89372">
    <property type="entry name" value="Fucose-specific lectin"/>
    <property type="match status" value="1"/>
</dbReference>
<reference evidence="1" key="1">
    <citation type="submission" date="2021-01" db="EMBL/GenBank/DDBJ databases">
        <title>Whole genome shotgun sequence of Rugosimonospora africana NBRC 104875.</title>
        <authorList>
            <person name="Komaki H."/>
            <person name="Tamura T."/>
        </authorList>
    </citation>
    <scope>NUCLEOTIDE SEQUENCE</scope>
    <source>
        <strain evidence="1">NBRC 104875</strain>
    </source>
</reference>
<sequence length="439" mass="46641">MALGLWPASAAHADSAVGGPIQRSEVISRAHFWTSQYLEYDQGGQAKDPQGRLYRTDCSGFVSMALHLSSSLVTQELPSVATQISRSNLQPGDFLDYTADHVILFDHWESDHEHFWYDTFGATPPHAAEADIDDSYIDGWPNGDYVAYRYDNIRDDSNPEVGRAHAVSIAGGQLYHTVRNVDGTWTGWQPLDAGGLSGAGAATSVTDATDGSGNLQVVAVIGGTIYHRIRYTDGSWSGWGSLGPGTQVSASIDRRANVLHLAAVINGTIYHRIRWADGSWSPWASLGAGTGVWISVDQAHNVVQMLGLGVNGTTGSLYHRVRNADGTWTGWGLVDGSGSVTSAAATADDNGNLQVLEVSGGAINHRIRYSDGTWSGWGDAGNGASAVAGSVNFTWNDMQTMVVAGGTVEHRVRNADGTWTNWAVVTPPGTATAIAISVV</sequence>